<gene>
    <name evidence="2" type="ORF">SBRY_50808</name>
</gene>
<feature type="compositionally biased region" description="Basic residues" evidence="1">
    <location>
        <begin position="49"/>
        <end position="58"/>
    </location>
</feature>
<evidence type="ECO:0000256" key="1">
    <source>
        <dbReference type="SAM" id="MobiDB-lite"/>
    </source>
</evidence>
<organism evidence="2 3">
    <name type="scientific">Actinacidiphila bryophytorum</name>
    <dbReference type="NCBI Taxonomy" id="1436133"/>
    <lineage>
        <taxon>Bacteria</taxon>
        <taxon>Bacillati</taxon>
        <taxon>Actinomycetota</taxon>
        <taxon>Actinomycetes</taxon>
        <taxon>Kitasatosporales</taxon>
        <taxon>Streptomycetaceae</taxon>
        <taxon>Actinacidiphila</taxon>
    </lineage>
</organism>
<proteinExistence type="predicted"/>
<sequence>MGRLAGLPRAAGRGPGRGGARPRPSGAAGARGHRLPGRDLPGRGGSDARRRRLGRRGARPGAGRGRGARGRGHQRGSGLPDHHRVAAAAARGPDARRPGAAQGRLGRVLEVAPSAHRAGARRRLVRAIARRRVVLVVGLLGRLRQRSERACQASRGRRDLQNTA</sequence>
<reference evidence="2" key="1">
    <citation type="submission" date="2021-06" db="EMBL/GenBank/DDBJ databases">
        <authorList>
            <person name="Arsene-Ploetze F."/>
        </authorList>
    </citation>
    <scope>NUCLEOTIDE SEQUENCE</scope>
    <source>
        <strain evidence="2">SBRY1</strain>
    </source>
</reference>
<feature type="compositionally biased region" description="Low complexity" evidence="1">
    <location>
        <begin position="1"/>
        <end position="12"/>
    </location>
</feature>
<dbReference type="Proteomes" id="UP001153328">
    <property type="component" value="Unassembled WGS sequence"/>
</dbReference>
<feature type="region of interest" description="Disordered" evidence="1">
    <location>
        <begin position="1"/>
        <end position="103"/>
    </location>
</feature>
<evidence type="ECO:0000313" key="3">
    <source>
        <dbReference type="Proteomes" id="UP001153328"/>
    </source>
</evidence>
<protein>
    <submittedName>
        <fullName evidence="2">Uncharacterized protein</fullName>
    </submittedName>
</protein>
<feature type="compositionally biased region" description="Low complexity" evidence="1">
    <location>
        <begin position="21"/>
        <end position="30"/>
    </location>
</feature>
<keyword evidence="3" id="KW-1185">Reference proteome</keyword>
<comment type="caution">
    <text evidence="2">The sequence shown here is derived from an EMBL/GenBank/DDBJ whole genome shotgun (WGS) entry which is preliminary data.</text>
</comment>
<accession>A0A9W4H5J7</accession>
<name>A0A9W4H5J7_9ACTN</name>
<dbReference type="AlphaFoldDB" id="A0A9W4H5J7"/>
<evidence type="ECO:0000313" key="2">
    <source>
        <dbReference type="EMBL" id="CAG7652185.1"/>
    </source>
</evidence>
<dbReference type="EMBL" id="CAJVAX010000019">
    <property type="protein sequence ID" value="CAG7652185.1"/>
    <property type="molecule type" value="Genomic_DNA"/>
</dbReference>